<proteinExistence type="predicted"/>
<reference evidence="1" key="1">
    <citation type="submission" date="2019-03" db="EMBL/GenBank/DDBJ databases">
        <authorList>
            <consortium name="Pathogen Informatics"/>
        </authorList>
    </citation>
    <scope>NUCLEOTIDE SEQUENCE</scope>
    <source>
        <strain evidence="1">5012STDY7626466</strain>
    </source>
</reference>
<gene>
    <name evidence="1" type="ORF">SAMEA4873656_01511</name>
</gene>
<evidence type="ECO:0000313" key="1">
    <source>
        <dbReference type="EMBL" id="VGL96955.1"/>
    </source>
</evidence>
<dbReference type="AlphaFoldDB" id="A0A486DHM2"/>
<dbReference type="RefSeq" id="WP_165451984.1">
    <property type="nucleotide sequence ID" value="NZ_BIHX01000002.1"/>
</dbReference>
<accession>A0A486DHM2</accession>
<protein>
    <submittedName>
        <fullName evidence="1">Uncharacterized protein</fullName>
    </submittedName>
</protein>
<organism evidence="1">
    <name type="scientific">Klebsiella pneumoniae</name>
    <dbReference type="NCBI Taxonomy" id="573"/>
    <lineage>
        <taxon>Bacteria</taxon>
        <taxon>Pseudomonadati</taxon>
        <taxon>Pseudomonadota</taxon>
        <taxon>Gammaproteobacteria</taxon>
        <taxon>Enterobacterales</taxon>
        <taxon>Enterobacteriaceae</taxon>
        <taxon>Klebsiella/Raoultella group</taxon>
        <taxon>Klebsiella</taxon>
        <taxon>Klebsiella pneumoniae complex</taxon>
    </lineage>
</organism>
<sequence>MFDRHKLELTLLEIARQSGEGLDSHTRYTIRNGLAQALQAKERHRRRMNVPAYQ</sequence>
<name>A0A486DHM2_KLEPN</name>
<dbReference type="EMBL" id="CAAHCZ010000001">
    <property type="protein sequence ID" value="VGL96955.1"/>
    <property type="molecule type" value="Genomic_DNA"/>
</dbReference>